<dbReference type="PANTHER" id="PTHR30600:SF10">
    <property type="entry name" value="BLL6722 PROTEIN"/>
    <property type="match status" value="1"/>
</dbReference>
<dbReference type="InterPro" id="IPR036909">
    <property type="entry name" value="Cyt_c-like_dom_sf"/>
</dbReference>
<keyword evidence="4" id="KW-0732">Signal</keyword>
<dbReference type="InterPro" id="IPR004852">
    <property type="entry name" value="Di-haem_cyt_c_peroxidsae"/>
</dbReference>
<keyword evidence="5" id="KW-0560">Oxidoreductase</keyword>
<comment type="subcellular location">
    <subcellularLocation>
        <location evidence="1">Cell envelope</location>
    </subcellularLocation>
</comment>
<evidence type="ECO:0000313" key="8">
    <source>
        <dbReference type="EMBL" id="KKN32123.1"/>
    </source>
</evidence>
<evidence type="ECO:0000259" key="7">
    <source>
        <dbReference type="PROSITE" id="PS51007"/>
    </source>
</evidence>
<dbReference type="GO" id="GO:0020037">
    <property type="term" value="F:heme binding"/>
    <property type="evidence" value="ECO:0007669"/>
    <property type="project" value="InterPro"/>
</dbReference>
<name>A0A0F9SSF0_9ZZZZ</name>
<dbReference type="GO" id="GO:0004130">
    <property type="term" value="F:cytochrome-c peroxidase activity"/>
    <property type="evidence" value="ECO:0007669"/>
    <property type="project" value="TreeGrafter"/>
</dbReference>
<organism evidence="8">
    <name type="scientific">marine sediment metagenome</name>
    <dbReference type="NCBI Taxonomy" id="412755"/>
    <lineage>
        <taxon>unclassified sequences</taxon>
        <taxon>metagenomes</taxon>
        <taxon>ecological metagenomes</taxon>
    </lineage>
</organism>
<evidence type="ECO:0000256" key="4">
    <source>
        <dbReference type="ARBA" id="ARBA00022729"/>
    </source>
</evidence>
<dbReference type="EMBL" id="LAZR01002276">
    <property type="protein sequence ID" value="KKN32123.1"/>
    <property type="molecule type" value="Genomic_DNA"/>
</dbReference>
<keyword evidence="3" id="KW-0479">Metal-binding</keyword>
<evidence type="ECO:0000256" key="5">
    <source>
        <dbReference type="ARBA" id="ARBA00023002"/>
    </source>
</evidence>
<accession>A0A0F9SSF0</accession>
<comment type="caution">
    <text evidence="8">The sequence shown here is derived from an EMBL/GenBank/DDBJ whole genome shotgun (WGS) entry which is preliminary data.</text>
</comment>
<dbReference type="InterPro" id="IPR051395">
    <property type="entry name" value="Cytochrome_c_Peroxidase/MauG"/>
</dbReference>
<gene>
    <name evidence="8" type="ORF">LCGC14_0817030</name>
</gene>
<evidence type="ECO:0000256" key="3">
    <source>
        <dbReference type="ARBA" id="ARBA00022723"/>
    </source>
</evidence>
<evidence type="ECO:0000256" key="1">
    <source>
        <dbReference type="ARBA" id="ARBA00004196"/>
    </source>
</evidence>
<keyword evidence="2" id="KW-0349">Heme</keyword>
<evidence type="ECO:0000256" key="6">
    <source>
        <dbReference type="ARBA" id="ARBA00023004"/>
    </source>
</evidence>
<evidence type="ECO:0000256" key="2">
    <source>
        <dbReference type="ARBA" id="ARBA00022617"/>
    </source>
</evidence>
<dbReference type="AlphaFoldDB" id="A0A0F9SSF0"/>
<feature type="domain" description="Cytochrome c" evidence="7">
    <location>
        <begin position="243"/>
        <end position="414"/>
    </location>
</feature>
<dbReference type="GO" id="GO:0009055">
    <property type="term" value="F:electron transfer activity"/>
    <property type="evidence" value="ECO:0007669"/>
    <property type="project" value="InterPro"/>
</dbReference>
<dbReference type="Gene3D" id="1.10.760.10">
    <property type="entry name" value="Cytochrome c-like domain"/>
    <property type="match status" value="2"/>
</dbReference>
<dbReference type="SUPFAM" id="SSF46626">
    <property type="entry name" value="Cytochrome c"/>
    <property type="match status" value="2"/>
</dbReference>
<dbReference type="PANTHER" id="PTHR30600">
    <property type="entry name" value="CYTOCHROME C PEROXIDASE-RELATED"/>
    <property type="match status" value="1"/>
</dbReference>
<sequence>MKVINRIICLMGIMLLAFCASKKATESIMPESLTKKELLGKKLFFDINLSTPPGQACAACHGPEVGMTGPIEDFNKTGAVHEGAVSNRFGNRKPPTAAYAGRSPVFHLMDEEGNFMGGMFWDGRATGKSLGDPLAEQAMGPFLNPLEHNNPDKKSVVIKVRDSDYSDLFEEIWGPGSLDRENDFEGTYERIARSIAAYERSYEVSPYSSKFDEFWRNAKSSGKDVESIDETNWEEYKNLGLEGEEVEGLMLFVTKGKCADCHVLEEGPNGGPPVFTDFTYDNLGVPKNPVNMFYSMPEEWNADGNAWVDRGLGGFLEKTEEYAQFAEVNYGKHKVPTLRNVDLRPREDFTKAFLHNGYFKTLEDVMHFYNTRDVEGADWPPPEVSANVNDTELGNLEMNEREEELIVLFMKTLSDGFIPSREEE</sequence>
<dbReference type="InterPro" id="IPR009056">
    <property type="entry name" value="Cyt_c-like_dom"/>
</dbReference>
<dbReference type="PROSITE" id="PS51007">
    <property type="entry name" value="CYTC"/>
    <property type="match status" value="1"/>
</dbReference>
<proteinExistence type="predicted"/>
<dbReference type="GO" id="GO:0030313">
    <property type="term" value="C:cell envelope"/>
    <property type="evidence" value="ECO:0007669"/>
    <property type="project" value="UniProtKB-SubCell"/>
</dbReference>
<dbReference type="Pfam" id="PF03150">
    <property type="entry name" value="CCP_MauG"/>
    <property type="match status" value="1"/>
</dbReference>
<keyword evidence="6" id="KW-0408">Iron</keyword>
<reference evidence="8" key="1">
    <citation type="journal article" date="2015" name="Nature">
        <title>Complex archaea that bridge the gap between prokaryotes and eukaryotes.</title>
        <authorList>
            <person name="Spang A."/>
            <person name="Saw J.H."/>
            <person name="Jorgensen S.L."/>
            <person name="Zaremba-Niedzwiedzka K."/>
            <person name="Martijn J."/>
            <person name="Lind A.E."/>
            <person name="van Eijk R."/>
            <person name="Schleper C."/>
            <person name="Guy L."/>
            <person name="Ettema T.J."/>
        </authorList>
    </citation>
    <scope>NUCLEOTIDE SEQUENCE</scope>
</reference>
<protein>
    <recommendedName>
        <fullName evidence="7">Cytochrome c domain-containing protein</fullName>
    </recommendedName>
</protein>
<dbReference type="GO" id="GO:0046872">
    <property type="term" value="F:metal ion binding"/>
    <property type="evidence" value="ECO:0007669"/>
    <property type="project" value="UniProtKB-KW"/>
</dbReference>